<gene>
    <name evidence="1" type="ORF">ACFFJG_05345</name>
</gene>
<proteinExistence type="predicted"/>
<evidence type="ECO:0000313" key="2">
    <source>
        <dbReference type="Proteomes" id="UP001589698"/>
    </source>
</evidence>
<keyword evidence="2" id="KW-1185">Reference proteome</keyword>
<dbReference type="RefSeq" id="WP_378517564.1">
    <property type="nucleotide sequence ID" value="NZ_CBCSDI010000007.1"/>
</dbReference>
<comment type="caution">
    <text evidence="1">The sequence shown here is derived from an EMBL/GenBank/DDBJ whole genome shotgun (WGS) entry which is preliminary data.</text>
</comment>
<dbReference type="EMBL" id="JBHLXH010000001">
    <property type="protein sequence ID" value="MFC0221897.1"/>
    <property type="molecule type" value="Genomic_DNA"/>
</dbReference>
<dbReference type="Proteomes" id="UP001589698">
    <property type="component" value="Unassembled WGS sequence"/>
</dbReference>
<name>A0ABV6DYU0_9ACTN</name>
<reference evidence="1 2" key="1">
    <citation type="submission" date="2024-09" db="EMBL/GenBank/DDBJ databases">
        <authorList>
            <person name="Sun Q."/>
            <person name="Mori K."/>
        </authorList>
    </citation>
    <scope>NUCLEOTIDE SEQUENCE [LARGE SCALE GENOMIC DNA]</scope>
    <source>
        <strain evidence="1 2">CCM 8654</strain>
    </source>
</reference>
<organism evidence="1 2">
    <name type="scientific">Nocardioides zeicaulis</name>
    <dbReference type="NCBI Taxonomy" id="1776857"/>
    <lineage>
        <taxon>Bacteria</taxon>
        <taxon>Bacillati</taxon>
        <taxon>Actinomycetota</taxon>
        <taxon>Actinomycetes</taxon>
        <taxon>Propionibacteriales</taxon>
        <taxon>Nocardioidaceae</taxon>
        <taxon>Nocardioides</taxon>
    </lineage>
</organism>
<sequence length="75" mass="7482">MTLIDEQTTVAEARLQFRLRAAGAVALAAAALGSVWSASSLAAVPTGNQDCVMDLAAATGFSSGCDEARTPASAP</sequence>
<accession>A0ABV6DYU0</accession>
<evidence type="ECO:0000313" key="1">
    <source>
        <dbReference type="EMBL" id="MFC0221897.1"/>
    </source>
</evidence>
<protein>
    <submittedName>
        <fullName evidence="1">Uncharacterized protein</fullName>
    </submittedName>
</protein>